<keyword evidence="5" id="KW-0472">Membrane</keyword>
<dbReference type="EMBL" id="CAUJNA010001602">
    <property type="protein sequence ID" value="CAJ1387920.1"/>
    <property type="molecule type" value="Genomic_DNA"/>
</dbReference>
<feature type="transmembrane region" description="Helical" evidence="5">
    <location>
        <begin position="128"/>
        <end position="147"/>
    </location>
</feature>
<keyword evidence="2" id="KW-0819">tRNA processing</keyword>
<feature type="region of interest" description="Disordered" evidence="4">
    <location>
        <begin position="902"/>
        <end position="922"/>
    </location>
</feature>
<keyword evidence="5" id="KW-0812">Transmembrane</keyword>
<protein>
    <recommendedName>
        <fullName evidence="1">tRNA pseudouridine(55) synthase</fullName>
        <ecNumber evidence="1">5.4.99.25</ecNumber>
    </recommendedName>
</protein>
<feature type="region of interest" description="Disordered" evidence="4">
    <location>
        <begin position="996"/>
        <end position="1022"/>
    </location>
</feature>
<dbReference type="SMART" id="SM00563">
    <property type="entry name" value="PlsC"/>
    <property type="match status" value="1"/>
</dbReference>
<proteinExistence type="predicted"/>
<feature type="compositionally biased region" description="Low complexity" evidence="4">
    <location>
        <begin position="940"/>
        <end position="974"/>
    </location>
</feature>
<feature type="domain" description="Phospholipid/glycerol acyltransferase" evidence="6">
    <location>
        <begin position="162"/>
        <end position="281"/>
    </location>
</feature>
<feature type="compositionally biased region" description="Pro residues" evidence="4">
    <location>
        <begin position="1080"/>
        <end position="1092"/>
    </location>
</feature>
<dbReference type="FunFam" id="3.30.70.2510:FF:000001">
    <property type="entry name" value="tRNA pseudouridine synthase Pus10"/>
    <property type="match status" value="1"/>
</dbReference>
<evidence type="ECO:0000256" key="1">
    <source>
        <dbReference type="ARBA" id="ARBA00012787"/>
    </source>
</evidence>
<feature type="transmembrane region" description="Helical" evidence="5">
    <location>
        <begin position="7"/>
        <end position="29"/>
    </location>
</feature>
<name>A0AA36IIF6_9DINO</name>
<feature type="transmembrane region" description="Helical" evidence="5">
    <location>
        <begin position="81"/>
        <end position="108"/>
    </location>
</feature>
<sequence length="1092" mass="120588">MAPELTVGLVLGGYFGLGVALHLLLWLVACLQSCICPARWPDVELRNKRKSEGGEEAIQGQGHECYEYDTPGWPPYALFKVVFGLCTGLLTFRLLSFILFFGLTGLTVRVGTFFRRGSFMHRFCNSSFAVLSRMLCNLSACYVIQVFHGERLDWVGRPGRHPVVVPNHISMIEAFSMNWLTWVMAGCVAKSQLSIPGVGAAADFVNGVVVDTKDPNVKEKVNAGILQYVNNQPDEKGKLPHSKAFVIYPEGVTNSQRGLFRFNTGAFTPGQPVQPIVQRFPYKFMNPAWVSDSRVSKGNDMPWLFFRYMSQFTMPLQVKVCEIWEPNEAEKADPFLFAGNVQNYMGLQLGIPVTSTSNKILREAGGPFDLKKQSQVQPENGDADRFNIQNIGAASSNEALRLEGCRNTESYTGALKAIEGEGVCGLCLGLLGDVQEPLRQLLQEAPAVEGKYYKFSIALPVSVALRQQILLSMARSEERDVVKVQDVLQWLLQDALGAMGLAPLAGLAEEPSSDLVICIHAGGEYAETDEALQWLPSSQRGARFSKKRKREREPPTPEAAVQALDGLSFAACAEKLQLEEAALLRGLERPKGMPAKLQLRLLRDSFYLRGRYLKLSRRLPQSPWLIEGERKGDGSVEEELATVSKHFGGEVRFHAEGREDIDVRMLGLGRPFVLEVKNARVVTVNLADVEAAMNRASAGGSLSWWQVAEAWKSGICSGVRHVKSMGLKRPPVFLLEAGHLAGRHLVPAEPLLRLPKLRKRKHLKRFLVTQEEVLEGLDQVAADFPSAATWCQLLDSFKHPPLPYEVFEGKLDTLQERFLRLALREPCPSDATLVVVETGELLERLNFPAEELREAAAAGAQGAVQVLGGLRQLGQAMYGGSASLGRQEQLLMQALGARTEEPLPPKAEVPETSEEPQKPVDPAVARARAWLSSRGILDLATPPKTPTKTPTPATLAATPRSSAALRAPSSWTTPRRSRSLAAEVRHTEALHERLRARAAKEKLPMPCAEPVRRAQQRAKSIQQKLAEQEEAELQLRSRSGQVLAAQTAELFRRRDARLRRWQSSRGERTASFASGEESPQPAPEPCPLPDSE</sequence>
<keyword evidence="8" id="KW-1185">Reference proteome</keyword>
<dbReference type="InterPro" id="IPR039894">
    <property type="entry name" value="Pus10-like"/>
</dbReference>
<dbReference type="GO" id="GO:0016746">
    <property type="term" value="F:acyltransferase activity"/>
    <property type="evidence" value="ECO:0007669"/>
    <property type="project" value="InterPro"/>
</dbReference>
<evidence type="ECO:0000256" key="5">
    <source>
        <dbReference type="SAM" id="Phobius"/>
    </source>
</evidence>
<dbReference type="Pfam" id="PF21238">
    <property type="entry name" value="Pus10_C"/>
    <property type="match status" value="1"/>
</dbReference>
<dbReference type="Gene3D" id="3.30.70.2510">
    <property type="match status" value="1"/>
</dbReference>
<dbReference type="EC" id="5.4.99.25" evidence="1"/>
<keyword evidence="5" id="KW-1133">Transmembrane helix</keyword>
<dbReference type="GO" id="GO:0031119">
    <property type="term" value="P:tRNA pseudouridine synthesis"/>
    <property type="evidence" value="ECO:0007669"/>
    <property type="project" value="TreeGrafter"/>
</dbReference>
<keyword evidence="3" id="KW-0413">Isomerase</keyword>
<evidence type="ECO:0000256" key="2">
    <source>
        <dbReference type="ARBA" id="ARBA00022694"/>
    </source>
</evidence>
<reference evidence="7" key="1">
    <citation type="submission" date="2023-08" db="EMBL/GenBank/DDBJ databases">
        <authorList>
            <person name="Chen Y."/>
            <person name="Shah S."/>
            <person name="Dougan E. K."/>
            <person name="Thang M."/>
            <person name="Chan C."/>
        </authorList>
    </citation>
    <scope>NUCLEOTIDE SEQUENCE</scope>
</reference>
<dbReference type="InterPro" id="IPR048741">
    <property type="entry name" value="Pus10-like_C"/>
</dbReference>
<gene>
    <name evidence="7" type="ORF">EVOR1521_LOCUS13894</name>
</gene>
<evidence type="ECO:0000313" key="7">
    <source>
        <dbReference type="EMBL" id="CAJ1387920.1"/>
    </source>
</evidence>
<evidence type="ECO:0000256" key="4">
    <source>
        <dbReference type="SAM" id="MobiDB-lite"/>
    </source>
</evidence>
<evidence type="ECO:0000259" key="6">
    <source>
        <dbReference type="SMART" id="SM00563"/>
    </source>
</evidence>
<feature type="region of interest" description="Disordered" evidence="4">
    <location>
        <begin position="1056"/>
        <end position="1092"/>
    </location>
</feature>
<comment type="caution">
    <text evidence="7">The sequence shown here is derived from an EMBL/GenBank/DDBJ whole genome shotgun (WGS) entry which is preliminary data.</text>
</comment>
<dbReference type="Proteomes" id="UP001178507">
    <property type="component" value="Unassembled WGS sequence"/>
</dbReference>
<organism evidence="7 8">
    <name type="scientific">Effrenium voratum</name>
    <dbReference type="NCBI Taxonomy" id="2562239"/>
    <lineage>
        <taxon>Eukaryota</taxon>
        <taxon>Sar</taxon>
        <taxon>Alveolata</taxon>
        <taxon>Dinophyceae</taxon>
        <taxon>Suessiales</taxon>
        <taxon>Symbiodiniaceae</taxon>
        <taxon>Effrenium</taxon>
    </lineage>
</organism>
<dbReference type="PANTHER" id="PTHR21568">
    <property type="entry name" value="TRNA PSEUDOURIDINE SYNTHASE PUS10"/>
    <property type="match status" value="1"/>
</dbReference>
<accession>A0AA36IIF6</accession>
<evidence type="ECO:0000256" key="3">
    <source>
        <dbReference type="ARBA" id="ARBA00023235"/>
    </source>
</evidence>
<dbReference type="InterPro" id="IPR002123">
    <property type="entry name" value="Plipid/glycerol_acylTrfase"/>
</dbReference>
<dbReference type="Pfam" id="PF01553">
    <property type="entry name" value="Acyltransferase"/>
    <property type="match status" value="1"/>
</dbReference>
<dbReference type="PANTHER" id="PTHR21568:SF0">
    <property type="entry name" value="TRNA PSEUDOURIDINE SYNTHASE PUS10"/>
    <property type="match status" value="1"/>
</dbReference>
<dbReference type="GO" id="GO:0160148">
    <property type="term" value="F:tRNA pseudouridine(55) synthase activity"/>
    <property type="evidence" value="ECO:0007669"/>
    <property type="project" value="UniProtKB-EC"/>
</dbReference>
<evidence type="ECO:0000313" key="8">
    <source>
        <dbReference type="Proteomes" id="UP001178507"/>
    </source>
</evidence>
<dbReference type="AlphaFoldDB" id="A0AA36IIF6"/>
<feature type="region of interest" description="Disordered" evidence="4">
    <location>
        <begin position="938"/>
        <end position="984"/>
    </location>
</feature>